<dbReference type="GO" id="GO:0006886">
    <property type="term" value="P:intracellular protein transport"/>
    <property type="evidence" value="ECO:0007669"/>
    <property type="project" value="InterPro"/>
</dbReference>
<dbReference type="GO" id="GO:0016079">
    <property type="term" value="P:synaptic vesicle exocytosis"/>
    <property type="evidence" value="ECO:0007669"/>
    <property type="project" value="TreeGrafter"/>
</dbReference>
<organism evidence="5 6">
    <name type="scientific">Oopsacas minuta</name>
    <dbReference type="NCBI Taxonomy" id="111878"/>
    <lineage>
        <taxon>Eukaryota</taxon>
        <taxon>Metazoa</taxon>
        <taxon>Porifera</taxon>
        <taxon>Hexactinellida</taxon>
        <taxon>Hexasterophora</taxon>
        <taxon>Lyssacinosida</taxon>
        <taxon>Leucopsacidae</taxon>
        <taxon>Oopsacas</taxon>
    </lineage>
</organism>
<dbReference type="InterPro" id="IPR017246">
    <property type="entry name" value="Snapin"/>
</dbReference>
<reference evidence="5 6" key="1">
    <citation type="journal article" date="2023" name="BMC Biol.">
        <title>The compact genome of the sponge Oopsacas minuta (Hexactinellida) is lacking key metazoan core genes.</title>
        <authorList>
            <person name="Santini S."/>
            <person name="Schenkelaars Q."/>
            <person name="Jourda C."/>
            <person name="Duchesne M."/>
            <person name="Belahbib H."/>
            <person name="Rocher C."/>
            <person name="Selva M."/>
            <person name="Riesgo A."/>
            <person name="Vervoort M."/>
            <person name="Leys S.P."/>
            <person name="Kodjabachian L."/>
            <person name="Le Bivic A."/>
            <person name="Borchiellini C."/>
            <person name="Claverie J.M."/>
            <person name="Renard E."/>
        </authorList>
    </citation>
    <scope>NUCLEOTIDE SEQUENCE [LARGE SCALE GENOMIC DNA]</scope>
    <source>
        <strain evidence="5">SPO-2</strain>
    </source>
</reference>
<dbReference type="PANTHER" id="PTHR31305">
    <property type="entry name" value="SNARE-ASSOCIATED PROTEIN SNAPIN"/>
    <property type="match status" value="1"/>
</dbReference>
<dbReference type="GO" id="GO:2000300">
    <property type="term" value="P:regulation of synaptic vesicle exocytosis"/>
    <property type="evidence" value="ECO:0007669"/>
    <property type="project" value="TreeGrafter"/>
</dbReference>
<keyword evidence="2" id="KW-0175">Coiled coil</keyword>
<dbReference type="Pfam" id="PF14712">
    <property type="entry name" value="Snapin_Pallidin"/>
    <property type="match status" value="1"/>
</dbReference>
<evidence type="ECO:0000313" key="5">
    <source>
        <dbReference type="EMBL" id="KAI6652158.1"/>
    </source>
</evidence>
<dbReference type="GO" id="GO:0007040">
    <property type="term" value="P:lysosome organization"/>
    <property type="evidence" value="ECO:0007669"/>
    <property type="project" value="TreeGrafter"/>
</dbReference>
<feature type="region of interest" description="Disordered" evidence="4">
    <location>
        <begin position="120"/>
        <end position="146"/>
    </location>
</feature>
<dbReference type="PANTHER" id="PTHR31305:SF2">
    <property type="entry name" value="SNARE-ASSOCIATED PROTEIN SNAPIN"/>
    <property type="match status" value="1"/>
</dbReference>
<evidence type="ECO:0000313" key="6">
    <source>
        <dbReference type="Proteomes" id="UP001165289"/>
    </source>
</evidence>
<dbReference type="GO" id="GO:0031083">
    <property type="term" value="C:BLOC-1 complex"/>
    <property type="evidence" value="ECO:0007669"/>
    <property type="project" value="InterPro"/>
</dbReference>
<evidence type="ECO:0000256" key="3">
    <source>
        <dbReference type="ARBA" id="ARBA00033330"/>
    </source>
</evidence>
<sequence>MCAEATGIGIQIESSDSSLEEGLLSLLQPAVETISDKIVLVLSSQEELGSQVAQLSTALDLLAQKQAIPVDIDHYTRNLANSKRRVLLLGSSVTSIQERLTRLQRQITLEIAKRKNILDTTPSTPVHTQDTPVIEQKQTEDTTTNK</sequence>
<dbReference type="AlphaFoldDB" id="A0AAV7JTB1"/>
<comment type="similarity">
    <text evidence="1">Belongs to the SNAPIN family.</text>
</comment>
<dbReference type="EMBL" id="JAKMXF010000299">
    <property type="protein sequence ID" value="KAI6652158.1"/>
    <property type="molecule type" value="Genomic_DNA"/>
</dbReference>
<evidence type="ECO:0000256" key="1">
    <source>
        <dbReference type="ARBA" id="ARBA00006111"/>
    </source>
</evidence>
<dbReference type="GO" id="GO:0008333">
    <property type="term" value="P:endosome to lysosome transport"/>
    <property type="evidence" value="ECO:0007669"/>
    <property type="project" value="TreeGrafter"/>
</dbReference>
<gene>
    <name evidence="5" type="ORF">LOD99_7175</name>
</gene>
<feature type="compositionally biased region" description="Polar residues" evidence="4">
    <location>
        <begin position="120"/>
        <end position="131"/>
    </location>
</feature>
<dbReference type="GO" id="GO:0099078">
    <property type="term" value="C:BORC complex"/>
    <property type="evidence" value="ECO:0007669"/>
    <property type="project" value="TreeGrafter"/>
</dbReference>
<dbReference type="InterPro" id="IPR028119">
    <property type="entry name" value="Snapin/Pallidin/Snn1"/>
</dbReference>
<protein>
    <recommendedName>
        <fullName evidence="3">Biogenesis of lysosome-related organelles complex 1 subunit 7</fullName>
    </recommendedName>
</protein>
<accession>A0AAV7JTB1</accession>
<evidence type="ECO:0000256" key="4">
    <source>
        <dbReference type="SAM" id="MobiDB-lite"/>
    </source>
</evidence>
<comment type="caution">
    <text evidence="5">The sequence shown here is derived from an EMBL/GenBank/DDBJ whole genome shotgun (WGS) entry which is preliminary data.</text>
</comment>
<dbReference type="Proteomes" id="UP001165289">
    <property type="component" value="Unassembled WGS sequence"/>
</dbReference>
<name>A0AAV7JTB1_9METZ</name>
<proteinExistence type="inferred from homology"/>
<dbReference type="GO" id="GO:0032418">
    <property type="term" value="P:lysosome localization"/>
    <property type="evidence" value="ECO:0007669"/>
    <property type="project" value="TreeGrafter"/>
</dbReference>
<dbReference type="GO" id="GO:0000149">
    <property type="term" value="F:SNARE binding"/>
    <property type="evidence" value="ECO:0007669"/>
    <property type="project" value="TreeGrafter"/>
</dbReference>
<evidence type="ECO:0000256" key="2">
    <source>
        <dbReference type="ARBA" id="ARBA00023054"/>
    </source>
</evidence>
<keyword evidence="6" id="KW-1185">Reference proteome</keyword>